<feature type="active site" description="Proton donor" evidence="4">
    <location>
        <position position="114"/>
    </location>
</feature>
<evidence type="ECO:0000256" key="1">
    <source>
        <dbReference type="ARBA" id="ARBA00005054"/>
    </source>
</evidence>
<comment type="catalytic activity">
    <reaction evidence="4">
        <text>N(1)-(5-phospho-beta-D-ribosyl)glycinamide + (6R)-10-formyltetrahydrofolate = N(2)-formyl-N(1)-(5-phospho-beta-D-ribosyl)glycinamide + (6S)-5,6,7,8-tetrahydrofolate + H(+)</text>
        <dbReference type="Rhea" id="RHEA:15053"/>
        <dbReference type="ChEBI" id="CHEBI:15378"/>
        <dbReference type="ChEBI" id="CHEBI:57453"/>
        <dbReference type="ChEBI" id="CHEBI:143788"/>
        <dbReference type="ChEBI" id="CHEBI:147286"/>
        <dbReference type="ChEBI" id="CHEBI:195366"/>
        <dbReference type="EC" id="2.1.2.2"/>
    </reaction>
</comment>
<keyword evidence="7" id="KW-1185">Reference proteome</keyword>
<dbReference type="Pfam" id="PF00551">
    <property type="entry name" value="Formyl_trans_N"/>
    <property type="match status" value="1"/>
</dbReference>
<keyword evidence="3 4" id="KW-0658">Purine biosynthesis</keyword>
<evidence type="ECO:0000313" key="6">
    <source>
        <dbReference type="EMBL" id="MBP0443470.1"/>
    </source>
</evidence>
<dbReference type="InterPro" id="IPR002376">
    <property type="entry name" value="Formyl_transf_N"/>
</dbReference>
<feature type="binding site" evidence="4">
    <location>
        <position position="112"/>
    </location>
    <ligand>
        <name>(6R)-10-formyltetrahydrofolate</name>
        <dbReference type="ChEBI" id="CHEBI:195366"/>
    </ligand>
</feature>
<dbReference type="PANTHER" id="PTHR43369">
    <property type="entry name" value="PHOSPHORIBOSYLGLYCINAMIDE FORMYLTRANSFERASE"/>
    <property type="match status" value="1"/>
</dbReference>
<dbReference type="InterPro" id="IPR004607">
    <property type="entry name" value="GART"/>
</dbReference>
<accession>A0ABS4AA67</accession>
<comment type="caution">
    <text evidence="4">Lacks conserved residue(s) required for the propagation of feature annotation.</text>
</comment>
<comment type="caution">
    <text evidence="6">The sequence shown here is derived from an EMBL/GenBank/DDBJ whole genome shotgun (WGS) entry which is preliminary data.</text>
</comment>
<dbReference type="RefSeq" id="WP_209377654.1">
    <property type="nucleotide sequence ID" value="NZ_JAGIZB010000001.1"/>
</dbReference>
<evidence type="ECO:0000256" key="4">
    <source>
        <dbReference type="HAMAP-Rule" id="MF_01930"/>
    </source>
</evidence>
<comment type="function">
    <text evidence="4">Catalyzes the transfer of a formyl group from 10-formyltetrahydrofolate to 5-phospho-ribosyl-glycinamide (GAR), producing 5-phospho-ribosyl-N-formylglycinamide (FGAR) and tetrahydrofolate.</text>
</comment>
<evidence type="ECO:0000259" key="5">
    <source>
        <dbReference type="Pfam" id="PF00551"/>
    </source>
</evidence>
<gene>
    <name evidence="4" type="primary">purN</name>
    <name evidence="6" type="ORF">J8J14_01650</name>
</gene>
<protein>
    <recommendedName>
        <fullName evidence="4">Phosphoribosylglycinamide formyltransferase</fullName>
        <ecNumber evidence="4">2.1.2.2</ecNumber>
    </recommendedName>
    <alternativeName>
        <fullName evidence="4">5'-phosphoribosylglycinamide transformylase</fullName>
    </alternativeName>
    <alternativeName>
        <fullName evidence="4">GAR transformylase</fullName>
        <shortName evidence="4">GART</shortName>
    </alternativeName>
</protein>
<feature type="domain" description="Formyl transferase N-terminal" evidence="5">
    <location>
        <begin position="7"/>
        <end position="187"/>
    </location>
</feature>
<dbReference type="SUPFAM" id="SSF53328">
    <property type="entry name" value="Formyltransferase"/>
    <property type="match status" value="1"/>
</dbReference>
<dbReference type="PANTHER" id="PTHR43369:SF2">
    <property type="entry name" value="PHOSPHORIBOSYLGLYCINAMIDE FORMYLTRANSFERASE"/>
    <property type="match status" value="1"/>
</dbReference>
<keyword evidence="2 4" id="KW-0808">Transferase</keyword>
<dbReference type="EC" id="2.1.2.2" evidence="4"/>
<dbReference type="HAMAP" id="MF_01930">
    <property type="entry name" value="PurN"/>
    <property type="match status" value="1"/>
</dbReference>
<evidence type="ECO:0000313" key="7">
    <source>
        <dbReference type="Proteomes" id="UP000681594"/>
    </source>
</evidence>
<evidence type="ECO:0000256" key="3">
    <source>
        <dbReference type="ARBA" id="ARBA00022755"/>
    </source>
</evidence>
<comment type="pathway">
    <text evidence="1 4">Purine metabolism; IMP biosynthesis via de novo pathway; N(2)-formyl-N(1)-(5-phospho-D-ribosyl)glycinamide from N(1)-(5-phospho-D-ribosyl)glycinamide (10-formyl THF route): step 1/1.</text>
</comment>
<dbReference type="Gene3D" id="3.40.50.170">
    <property type="entry name" value="Formyl transferase, N-terminal domain"/>
    <property type="match status" value="1"/>
</dbReference>
<dbReference type="EMBL" id="JAGIZB010000001">
    <property type="protein sequence ID" value="MBP0443470.1"/>
    <property type="molecule type" value="Genomic_DNA"/>
</dbReference>
<reference evidence="6 7" key="1">
    <citation type="submission" date="2021-03" db="EMBL/GenBank/DDBJ databases">
        <authorList>
            <person name="So Y."/>
        </authorList>
    </citation>
    <scope>NUCLEOTIDE SEQUENCE [LARGE SCALE GENOMIC DNA]</scope>
    <source>
        <strain evidence="6 7">SSH11</strain>
    </source>
</reference>
<dbReference type="InterPro" id="IPR036477">
    <property type="entry name" value="Formyl_transf_N_sf"/>
</dbReference>
<name>A0ABS4AA67_9PROT</name>
<feature type="binding site" evidence="4">
    <location>
        <begin position="16"/>
        <end position="18"/>
    </location>
    <ligand>
        <name>N(1)-(5-phospho-beta-D-ribosyl)glycinamide</name>
        <dbReference type="ChEBI" id="CHEBI:143788"/>
    </ligand>
</feature>
<feature type="binding site" evidence="4">
    <location>
        <position position="70"/>
    </location>
    <ligand>
        <name>(6R)-10-formyltetrahydrofolate</name>
        <dbReference type="ChEBI" id="CHEBI:195366"/>
    </ligand>
</feature>
<dbReference type="CDD" id="cd08645">
    <property type="entry name" value="FMT_core_GART"/>
    <property type="match status" value="1"/>
</dbReference>
<dbReference type="Proteomes" id="UP000681594">
    <property type="component" value="Unassembled WGS sequence"/>
</dbReference>
<proteinExistence type="inferred from homology"/>
<evidence type="ECO:0000256" key="2">
    <source>
        <dbReference type="ARBA" id="ARBA00022679"/>
    </source>
</evidence>
<dbReference type="NCBIfam" id="TIGR00639">
    <property type="entry name" value="PurN"/>
    <property type="match status" value="1"/>
</dbReference>
<dbReference type="GO" id="GO:0004644">
    <property type="term" value="F:phosphoribosylglycinamide formyltransferase activity"/>
    <property type="evidence" value="ECO:0007669"/>
    <property type="project" value="UniProtKB-EC"/>
</dbReference>
<organism evidence="6 7">
    <name type="scientific">Pararoseomonas baculiformis</name>
    <dbReference type="NCBI Taxonomy" id="2820812"/>
    <lineage>
        <taxon>Bacteria</taxon>
        <taxon>Pseudomonadati</taxon>
        <taxon>Pseudomonadota</taxon>
        <taxon>Alphaproteobacteria</taxon>
        <taxon>Acetobacterales</taxon>
        <taxon>Acetobacteraceae</taxon>
        <taxon>Pararoseomonas</taxon>
    </lineage>
</organism>
<sequence length="228" mass="23479">MAQLKRRVAVLISGRGSNLGALIAAARHPDYPAELALVLSNKADAAGLERAREAGIPTAVVESRPFGKDRAGFEAAMQARLDEAGIGLIALAGFMRVLTEGFVSAWAGRMLNIHPSLLPAFPGLDTHARALAAGVRLHGCTVHFVTPGVDEGPVIAQAAVPVLPGDDEAALAGRVLGQEHRLYPAALAWVASGAARLEGGRVALDVPMAEGAFANPLPALAALPTETT</sequence>
<comment type="similarity">
    <text evidence="4">Belongs to the GART family.</text>
</comment>
<feature type="site" description="Raises pKa of active site His" evidence="4">
    <location>
        <position position="150"/>
    </location>
</feature>